<dbReference type="Proteomes" id="UP000198935">
    <property type="component" value="Unassembled WGS sequence"/>
</dbReference>
<dbReference type="InterPro" id="IPR029068">
    <property type="entry name" value="Glyas_Bleomycin-R_OHBP_Dase"/>
</dbReference>
<sequence>MDRVPCVKYHAQQGGDRMGFSFKTIDHVQLAAPEGSESRAKNFFTGVLGLEELEKPPALRKRGGVWFRCGSTQIHIGIEEPFSPAKKAHPAFEVENIIDLKKHLTKSGITYIEDDLLPGADRIYVYDPFGNRMELLEWRKST</sequence>
<accession>A0A1H3SE60</accession>
<feature type="domain" description="VOC" evidence="1">
    <location>
        <begin position="24"/>
        <end position="138"/>
    </location>
</feature>
<proteinExistence type="predicted"/>
<dbReference type="Gene3D" id="3.10.180.10">
    <property type="entry name" value="2,3-Dihydroxybiphenyl 1,2-Dioxygenase, domain 1"/>
    <property type="match status" value="1"/>
</dbReference>
<dbReference type="InterPro" id="IPR004360">
    <property type="entry name" value="Glyas_Fos-R_dOase_dom"/>
</dbReference>
<dbReference type="PANTHER" id="PTHR39175:SF1">
    <property type="entry name" value="FAMILY PROTEIN, PUTATIVE (AFU_ORTHOLOGUE AFUA_3G15060)-RELATED"/>
    <property type="match status" value="1"/>
</dbReference>
<evidence type="ECO:0000313" key="3">
    <source>
        <dbReference type="Proteomes" id="UP000198935"/>
    </source>
</evidence>
<organism evidence="2 3">
    <name type="scientific">Evansella caseinilytica</name>
    <dbReference type="NCBI Taxonomy" id="1503961"/>
    <lineage>
        <taxon>Bacteria</taxon>
        <taxon>Bacillati</taxon>
        <taxon>Bacillota</taxon>
        <taxon>Bacilli</taxon>
        <taxon>Bacillales</taxon>
        <taxon>Bacillaceae</taxon>
        <taxon>Evansella</taxon>
    </lineage>
</organism>
<protein>
    <submittedName>
        <fullName evidence="2">Catechol 2,3-dioxygenase</fullName>
    </submittedName>
</protein>
<keyword evidence="3" id="KW-1185">Reference proteome</keyword>
<keyword evidence="2" id="KW-0560">Oxidoreductase</keyword>
<dbReference type="STRING" id="1503961.SAMN05421736_110153"/>
<gene>
    <name evidence="2" type="ORF">SAMN05421736_110153</name>
</gene>
<dbReference type="GO" id="GO:0051213">
    <property type="term" value="F:dioxygenase activity"/>
    <property type="evidence" value="ECO:0007669"/>
    <property type="project" value="UniProtKB-KW"/>
</dbReference>
<dbReference type="PANTHER" id="PTHR39175">
    <property type="entry name" value="FAMILY PROTEIN, PUTATIVE (AFU_ORTHOLOGUE AFUA_3G15060)-RELATED"/>
    <property type="match status" value="1"/>
</dbReference>
<dbReference type="Pfam" id="PF00903">
    <property type="entry name" value="Glyoxalase"/>
    <property type="match status" value="1"/>
</dbReference>
<evidence type="ECO:0000259" key="1">
    <source>
        <dbReference type="PROSITE" id="PS51819"/>
    </source>
</evidence>
<name>A0A1H3SE60_9BACI</name>
<dbReference type="SUPFAM" id="SSF54593">
    <property type="entry name" value="Glyoxalase/Bleomycin resistance protein/Dihydroxybiphenyl dioxygenase"/>
    <property type="match status" value="1"/>
</dbReference>
<evidence type="ECO:0000313" key="2">
    <source>
        <dbReference type="EMBL" id="SDZ35988.1"/>
    </source>
</evidence>
<dbReference type="InterPro" id="IPR037523">
    <property type="entry name" value="VOC_core"/>
</dbReference>
<dbReference type="EMBL" id="FNPI01000010">
    <property type="protein sequence ID" value="SDZ35988.1"/>
    <property type="molecule type" value="Genomic_DNA"/>
</dbReference>
<dbReference type="AlphaFoldDB" id="A0A1H3SE60"/>
<reference evidence="3" key="1">
    <citation type="submission" date="2016-10" db="EMBL/GenBank/DDBJ databases">
        <authorList>
            <person name="Varghese N."/>
            <person name="Submissions S."/>
        </authorList>
    </citation>
    <scope>NUCLEOTIDE SEQUENCE [LARGE SCALE GENOMIC DNA]</scope>
    <source>
        <strain evidence="3">SP</strain>
    </source>
</reference>
<dbReference type="PROSITE" id="PS51819">
    <property type="entry name" value="VOC"/>
    <property type="match status" value="1"/>
</dbReference>
<keyword evidence="2" id="KW-0223">Dioxygenase</keyword>